<dbReference type="Gene3D" id="3.40.630.30">
    <property type="match status" value="1"/>
</dbReference>
<feature type="domain" description="N-acetyltransferase" evidence="3">
    <location>
        <begin position="1"/>
        <end position="150"/>
    </location>
</feature>
<dbReference type="RefSeq" id="WP_226611203.1">
    <property type="nucleotide sequence ID" value="NZ_JAJAQI010000033.1"/>
</dbReference>
<evidence type="ECO:0000256" key="1">
    <source>
        <dbReference type="ARBA" id="ARBA00022679"/>
    </source>
</evidence>
<keyword evidence="2" id="KW-0012">Acyltransferase</keyword>
<dbReference type="EMBL" id="JAJAQI010000033">
    <property type="protein sequence ID" value="MCB4823915.1"/>
    <property type="molecule type" value="Genomic_DNA"/>
</dbReference>
<evidence type="ECO:0000313" key="5">
    <source>
        <dbReference type="Proteomes" id="UP001139311"/>
    </source>
</evidence>
<reference evidence="4" key="1">
    <citation type="submission" date="2021-10" db="EMBL/GenBank/DDBJ databases">
        <title>Roseicella aerolatum sp. nov., isolated from aerosols of e-waste dismantling site.</title>
        <authorList>
            <person name="Qin T."/>
        </authorList>
    </citation>
    <scope>NUCLEOTIDE SEQUENCE</scope>
    <source>
        <strain evidence="4">GB24</strain>
    </source>
</reference>
<organism evidence="4 5">
    <name type="scientific">Roseicella aerolata</name>
    <dbReference type="NCBI Taxonomy" id="2883479"/>
    <lineage>
        <taxon>Bacteria</taxon>
        <taxon>Pseudomonadati</taxon>
        <taxon>Pseudomonadota</taxon>
        <taxon>Alphaproteobacteria</taxon>
        <taxon>Acetobacterales</taxon>
        <taxon>Roseomonadaceae</taxon>
        <taxon>Roseicella</taxon>
    </lineage>
</organism>
<dbReference type="InterPro" id="IPR050832">
    <property type="entry name" value="Bact_Acetyltransf"/>
</dbReference>
<dbReference type="PANTHER" id="PTHR43877:SF1">
    <property type="entry name" value="ACETYLTRANSFERASE"/>
    <property type="match status" value="1"/>
</dbReference>
<dbReference type="Proteomes" id="UP001139311">
    <property type="component" value="Unassembled WGS sequence"/>
</dbReference>
<sequence>MTIRPVAETRHVVEIGGWLHATWWAAEGWTLPATRAFLRAAAGPAAPISFVAEEAGRPLGTATLDTEDLAGRPDLAPWLASVLVAPAARRRGIGTRLVGHVEAVAAALGHRRLYLHTMDRSAFYAARGWQALGTELWLGRPTVLMAKDLPGATHPAG</sequence>
<dbReference type="PANTHER" id="PTHR43877">
    <property type="entry name" value="AMINOALKYLPHOSPHONATE N-ACETYLTRANSFERASE-RELATED-RELATED"/>
    <property type="match status" value="1"/>
</dbReference>
<keyword evidence="5" id="KW-1185">Reference proteome</keyword>
<dbReference type="SUPFAM" id="SSF55729">
    <property type="entry name" value="Acyl-CoA N-acyltransferases (Nat)"/>
    <property type="match status" value="1"/>
</dbReference>
<dbReference type="Pfam" id="PF00583">
    <property type="entry name" value="Acetyltransf_1"/>
    <property type="match status" value="1"/>
</dbReference>
<dbReference type="CDD" id="cd04301">
    <property type="entry name" value="NAT_SF"/>
    <property type="match status" value="1"/>
</dbReference>
<evidence type="ECO:0000259" key="3">
    <source>
        <dbReference type="PROSITE" id="PS51186"/>
    </source>
</evidence>
<accession>A0A9X1LC78</accession>
<dbReference type="PROSITE" id="PS51186">
    <property type="entry name" value="GNAT"/>
    <property type="match status" value="1"/>
</dbReference>
<proteinExistence type="predicted"/>
<name>A0A9X1LC78_9PROT</name>
<gene>
    <name evidence="4" type="ORF">LHA35_19475</name>
</gene>
<dbReference type="AlphaFoldDB" id="A0A9X1LC78"/>
<evidence type="ECO:0000256" key="2">
    <source>
        <dbReference type="ARBA" id="ARBA00023315"/>
    </source>
</evidence>
<dbReference type="InterPro" id="IPR000182">
    <property type="entry name" value="GNAT_dom"/>
</dbReference>
<dbReference type="GO" id="GO:0016747">
    <property type="term" value="F:acyltransferase activity, transferring groups other than amino-acyl groups"/>
    <property type="evidence" value="ECO:0007669"/>
    <property type="project" value="InterPro"/>
</dbReference>
<comment type="caution">
    <text evidence="4">The sequence shown here is derived from an EMBL/GenBank/DDBJ whole genome shotgun (WGS) entry which is preliminary data.</text>
</comment>
<protein>
    <submittedName>
        <fullName evidence="4">GNAT family N-acetyltransferase</fullName>
    </submittedName>
</protein>
<dbReference type="InterPro" id="IPR016181">
    <property type="entry name" value="Acyl_CoA_acyltransferase"/>
</dbReference>
<evidence type="ECO:0000313" key="4">
    <source>
        <dbReference type="EMBL" id="MCB4823915.1"/>
    </source>
</evidence>
<keyword evidence="1" id="KW-0808">Transferase</keyword>